<dbReference type="Proteomes" id="UP000790787">
    <property type="component" value="Chromosome 24"/>
</dbReference>
<evidence type="ECO:0000313" key="2">
    <source>
        <dbReference type="RefSeq" id="XP_075104433.1"/>
    </source>
</evidence>
<name>A0AC58U4N3_TOBAC</name>
<sequence length="514" mass="56169">MPNICYQQPPCFRKMAAKARIFAGLFLICTILPSLSSAFADHLPEVFLANDSDKNDVPIQVNNVAHVSDDDDDAIFDLDGSKKGKKLKRALKKRAQKQHDLWEKILDHDIIEESQPEEDAAPVTPTPVPVNPTPTPVPVDPTPNPVPINPTPNPVTVNPTPTNVPAGYPGATLPPVTIGYGGAPQTPNPSATQTPVPVQPAPGQEHPTPEEIKEIRKHAGLKVGFYDETCPKVEKIIKDGMIRAFGNDSSIAAPIPRLLLHDCFVNGCDASLFLDQTPSGARVEKLANSNGPTVRGFDLIDEIKAELEAECPGVVSCTDLLAYLSRDAFVVSGVPHYDVPGGRRDGMESLEANVPGNLPLPDNTVDMLIDLFKRKGLNEEDLVVLIGAHSIGVAHCFSFLYRLDNPQKAAMVDPRLAGVMRFTCTNQMNTLAFDTTTQYKMDSIYYKQLTEKRGLLESDVLLSEDPRTKDYIQKFGHDQSGWFNKLGKAMNKLASIQVLTGDQGQIRKQCRAVN</sequence>
<organism evidence="1 2">
    <name type="scientific">Nicotiana tabacum</name>
    <name type="common">Common tobacco</name>
    <dbReference type="NCBI Taxonomy" id="4097"/>
    <lineage>
        <taxon>Eukaryota</taxon>
        <taxon>Viridiplantae</taxon>
        <taxon>Streptophyta</taxon>
        <taxon>Embryophyta</taxon>
        <taxon>Tracheophyta</taxon>
        <taxon>Spermatophyta</taxon>
        <taxon>Magnoliopsida</taxon>
        <taxon>eudicotyledons</taxon>
        <taxon>Gunneridae</taxon>
        <taxon>Pentapetalae</taxon>
        <taxon>asterids</taxon>
        <taxon>lamiids</taxon>
        <taxon>Solanales</taxon>
        <taxon>Solanaceae</taxon>
        <taxon>Nicotianoideae</taxon>
        <taxon>Nicotianeae</taxon>
        <taxon>Nicotiana</taxon>
    </lineage>
</organism>
<reference evidence="1" key="1">
    <citation type="journal article" date="2014" name="Nat. Commun.">
        <title>The tobacco genome sequence and its comparison with those of tomato and potato.</title>
        <authorList>
            <person name="Sierro N."/>
            <person name="Battey J.N."/>
            <person name="Ouadi S."/>
            <person name="Bakaher N."/>
            <person name="Bovet L."/>
            <person name="Willig A."/>
            <person name="Goepfert S."/>
            <person name="Peitsch M.C."/>
            <person name="Ivanov N.V."/>
        </authorList>
    </citation>
    <scope>NUCLEOTIDE SEQUENCE [LARGE SCALE GENOMIC DNA]</scope>
</reference>
<protein>
    <submittedName>
        <fullName evidence="2">Peroxidase 57-like</fullName>
    </submittedName>
</protein>
<gene>
    <name evidence="2" type="primary">LOC107816811</name>
</gene>
<dbReference type="RefSeq" id="XP_075104433.1">
    <property type="nucleotide sequence ID" value="XM_075248332.1"/>
</dbReference>
<evidence type="ECO:0000313" key="1">
    <source>
        <dbReference type="Proteomes" id="UP000790787"/>
    </source>
</evidence>
<accession>A0AC58U4N3</accession>
<reference evidence="2" key="2">
    <citation type="submission" date="2025-08" db="UniProtKB">
        <authorList>
            <consortium name="RefSeq"/>
        </authorList>
    </citation>
    <scope>IDENTIFICATION</scope>
    <source>
        <tissue evidence="2">Leaf</tissue>
    </source>
</reference>
<keyword evidence="1" id="KW-1185">Reference proteome</keyword>
<proteinExistence type="predicted"/>